<dbReference type="EMBL" id="WUAV01000004">
    <property type="protein sequence ID" value="KAF1756604.1"/>
    <property type="molecule type" value="Genomic_DNA"/>
</dbReference>
<dbReference type="GeneID" id="9823248"/>
<dbReference type="RefSeq" id="XP_053584384.1">
    <property type="nucleotide sequence ID" value="XM_053729612.1"/>
</dbReference>
<name>A0A6A5GPM6_CAERE</name>
<accession>A0A6A5GPM6</accession>
<evidence type="ECO:0000256" key="1">
    <source>
        <dbReference type="SAM" id="MobiDB-lite"/>
    </source>
</evidence>
<gene>
    <name evidence="2" type="ORF">GCK72_013057</name>
</gene>
<proteinExistence type="predicted"/>
<sequence length="90" mass="10648">MEFRKFLVLKPENFHPPSGAKIRKLIGKMAETHTNSLFDFRRSKNEAEAFFEEDEEEFQPDEENEEDSEKADLDDWMDDDELQGFGTEEL</sequence>
<organism evidence="2 3">
    <name type="scientific">Caenorhabditis remanei</name>
    <name type="common">Caenorhabditis vulgaris</name>
    <dbReference type="NCBI Taxonomy" id="31234"/>
    <lineage>
        <taxon>Eukaryota</taxon>
        <taxon>Metazoa</taxon>
        <taxon>Ecdysozoa</taxon>
        <taxon>Nematoda</taxon>
        <taxon>Chromadorea</taxon>
        <taxon>Rhabditida</taxon>
        <taxon>Rhabditina</taxon>
        <taxon>Rhabditomorpha</taxon>
        <taxon>Rhabditoidea</taxon>
        <taxon>Rhabditidae</taxon>
        <taxon>Peloderinae</taxon>
        <taxon>Caenorhabditis</taxon>
    </lineage>
</organism>
<dbReference type="AlphaFoldDB" id="A0A6A5GPM6"/>
<comment type="caution">
    <text evidence="2">The sequence shown here is derived from an EMBL/GenBank/DDBJ whole genome shotgun (WGS) entry which is preliminary data.</text>
</comment>
<dbReference type="CTD" id="9823248"/>
<feature type="region of interest" description="Disordered" evidence="1">
    <location>
        <begin position="50"/>
        <end position="90"/>
    </location>
</feature>
<evidence type="ECO:0000313" key="3">
    <source>
        <dbReference type="Proteomes" id="UP000483820"/>
    </source>
</evidence>
<protein>
    <submittedName>
        <fullName evidence="2">Uncharacterized protein</fullName>
    </submittedName>
</protein>
<dbReference type="KEGG" id="crq:GCK72_013057"/>
<dbReference type="Proteomes" id="UP000483820">
    <property type="component" value="Chromosome IV"/>
</dbReference>
<evidence type="ECO:0000313" key="2">
    <source>
        <dbReference type="EMBL" id="KAF1756604.1"/>
    </source>
</evidence>
<reference evidence="2 3" key="1">
    <citation type="submission" date="2019-12" db="EMBL/GenBank/DDBJ databases">
        <title>Chromosome-level assembly of the Caenorhabditis remanei genome.</title>
        <authorList>
            <person name="Teterina A.A."/>
            <person name="Willis J.H."/>
            <person name="Phillips P.C."/>
        </authorList>
    </citation>
    <scope>NUCLEOTIDE SEQUENCE [LARGE SCALE GENOMIC DNA]</scope>
    <source>
        <strain evidence="2 3">PX506</strain>
        <tissue evidence="2">Whole organism</tissue>
    </source>
</reference>